<proteinExistence type="predicted"/>
<sequence length="252" mass="28507">MDTTSGTMERVKSSNRKKIIENLGKPRIEPYLEAANGNEKHALALYRWGVEMTASVQETLGITEVFLRNSIDTQLQKWNSEQLGQRSTSWLLEAPARPLRSLTQGKRLEAKRRAQKSADRRPASHFRHGQAITHDDVLAHTMFGMWKDILPNHAPGADPEKTENKNRFTLWEGAVKDAFPFADDLSGEKTYWRVAHLHDLRNRVSHMDSLLNVDILDVTKDAFTLAESINSALASWLTSTSTVSAVHKKRPI</sequence>
<evidence type="ECO:0000313" key="3">
    <source>
        <dbReference type="Proteomes" id="UP000280707"/>
    </source>
</evidence>
<feature type="region of interest" description="Disordered" evidence="1">
    <location>
        <begin position="102"/>
        <end position="125"/>
    </location>
</feature>
<name>A0ABY6THE7_9CORY</name>
<accession>A0ABY6THE7</accession>
<organism evidence="2 3">
    <name type="scientific">Corynebacterium segmentosum</name>
    <dbReference type="NCBI Taxonomy" id="43990"/>
    <lineage>
        <taxon>Bacteria</taxon>
        <taxon>Bacillati</taxon>
        <taxon>Actinomycetota</taxon>
        <taxon>Actinomycetes</taxon>
        <taxon>Mycobacteriales</taxon>
        <taxon>Corynebacteriaceae</taxon>
        <taxon>Corynebacterium</taxon>
    </lineage>
</organism>
<protein>
    <submittedName>
        <fullName evidence="2">Abi-like protein</fullName>
    </submittedName>
</protein>
<evidence type="ECO:0000313" key="2">
    <source>
        <dbReference type="EMBL" id="VEH73772.1"/>
    </source>
</evidence>
<reference evidence="2 3" key="1">
    <citation type="submission" date="2018-12" db="EMBL/GenBank/DDBJ databases">
        <authorList>
            <consortium name="Pathogen Informatics"/>
        </authorList>
    </citation>
    <scope>NUCLEOTIDE SEQUENCE [LARGE SCALE GENOMIC DNA]</scope>
    <source>
        <strain evidence="2 3">NCTC934</strain>
    </source>
</reference>
<dbReference type="Proteomes" id="UP000280707">
    <property type="component" value="Chromosome"/>
</dbReference>
<evidence type="ECO:0000256" key="1">
    <source>
        <dbReference type="SAM" id="MobiDB-lite"/>
    </source>
</evidence>
<keyword evidence="3" id="KW-1185">Reference proteome</keyword>
<gene>
    <name evidence="2" type="ORF">NCTC934_02090</name>
</gene>
<dbReference type="EMBL" id="LR134408">
    <property type="protein sequence ID" value="VEH73772.1"/>
    <property type="molecule type" value="Genomic_DNA"/>
</dbReference>
<feature type="compositionally biased region" description="Basic and acidic residues" evidence="1">
    <location>
        <begin position="106"/>
        <end position="122"/>
    </location>
</feature>